<protein>
    <submittedName>
        <fullName evidence="2">Uncharacterized protein</fullName>
    </submittedName>
</protein>
<evidence type="ECO:0000313" key="2">
    <source>
        <dbReference type="EMBL" id="QDU69743.1"/>
    </source>
</evidence>
<name>A0A518BRZ9_9BACT</name>
<evidence type="ECO:0000256" key="1">
    <source>
        <dbReference type="SAM" id="MobiDB-lite"/>
    </source>
</evidence>
<feature type="compositionally biased region" description="Basic residues" evidence="1">
    <location>
        <begin position="174"/>
        <end position="184"/>
    </location>
</feature>
<sequence>MPMIGFSLPGSLMISTPPGRGSLSRQMSDSRRDSNPQVLAIAHKLVDLRSDRRIFAPIDGVDPHEKAARPGTAEYDGKLMGAQEPGRFAGVRVADGPHRTEEQISSSRPAKSVHSAEIRCKPGPHDRLEIECARPQLLKLVDKPLARGCPLGRLAIEFAPIGVVNSRAGDRRNHLLRRRPRASRRPGQSTQETLREVDQIQPLHREIRQRGKACVNIAQLVAFGVDPIPLVVTEQQRFEVGPIVSMPISHHFGARPPGNANAGGVRNPGDQRCSVILDSIGIAIDLNAGREVPDG</sequence>
<feature type="region of interest" description="Disordered" evidence="1">
    <location>
        <begin position="172"/>
        <end position="192"/>
    </location>
</feature>
<feature type="region of interest" description="Disordered" evidence="1">
    <location>
        <begin position="1"/>
        <end position="34"/>
    </location>
</feature>
<organism evidence="2 3">
    <name type="scientific">Engelhardtia mirabilis</name>
    <dbReference type="NCBI Taxonomy" id="2528011"/>
    <lineage>
        <taxon>Bacteria</taxon>
        <taxon>Pseudomonadati</taxon>
        <taxon>Planctomycetota</taxon>
        <taxon>Planctomycetia</taxon>
        <taxon>Planctomycetia incertae sedis</taxon>
        <taxon>Engelhardtia</taxon>
    </lineage>
</organism>
<reference evidence="2 3" key="1">
    <citation type="submission" date="2019-02" db="EMBL/GenBank/DDBJ databases">
        <title>Deep-cultivation of Planctomycetes and their phenomic and genomic characterization uncovers novel biology.</title>
        <authorList>
            <person name="Wiegand S."/>
            <person name="Jogler M."/>
            <person name="Boedeker C."/>
            <person name="Pinto D."/>
            <person name="Vollmers J."/>
            <person name="Rivas-Marin E."/>
            <person name="Kohn T."/>
            <person name="Peeters S.H."/>
            <person name="Heuer A."/>
            <person name="Rast P."/>
            <person name="Oberbeckmann S."/>
            <person name="Bunk B."/>
            <person name="Jeske O."/>
            <person name="Meyerdierks A."/>
            <person name="Storesund J.E."/>
            <person name="Kallscheuer N."/>
            <person name="Luecker S."/>
            <person name="Lage O.M."/>
            <person name="Pohl T."/>
            <person name="Merkel B.J."/>
            <person name="Hornburger P."/>
            <person name="Mueller R.-W."/>
            <person name="Bruemmer F."/>
            <person name="Labrenz M."/>
            <person name="Spormann A.M."/>
            <person name="Op den Camp H."/>
            <person name="Overmann J."/>
            <person name="Amann R."/>
            <person name="Jetten M.S.M."/>
            <person name="Mascher T."/>
            <person name="Medema M.H."/>
            <person name="Devos D.P."/>
            <person name="Kaster A.-K."/>
            <person name="Ovreas L."/>
            <person name="Rohde M."/>
            <person name="Galperin M.Y."/>
            <person name="Jogler C."/>
        </authorList>
    </citation>
    <scope>NUCLEOTIDE SEQUENCE [LARGE SCALE GENOMIC DNA]</scope>
    <source>
        <strain evidence="2 3">Pla133</strain>
    </source>
</reference>
<proteinExistence type="predicted"/>
<feature type="region of interest" description="Disordered" evidence="1">
    <location>
        <begin position="97"/>
        <end position="116"/>
    </location>
</feature>
<dbReference type="AlphaFoldDB" id="A0A518BRZ9"/>
<dbReference type="KEGG" id="pbap:Pla133_48650"/>
<dbReference type="Proteomes" id="UP000316921">
    <property type="component" value="Chromosome"/>
</dbReference>
<keyword evidence="3" id="KW-1185">Reference proteome</keyword>
<dbReference type="EMBL" id="CP036287">
    <property type="protein sequence ID" value="QDU69743.1"/>
    <property type="molecule type" value="Genomic_DNA"/>
</dbReference>
<accession>A0A518BRZ9</accession>
<gene>
    <name evidence="2" type="ORF">Pla133_48650</name>
</gene>
<evidence type="ECO:0000313" key="3">
    <source>
        <dbReference type="Proteomes" id="UP000316921"/>
    </source>
</evidence>